<dbReference type="CDD" id="cd07187">
    <property type="entry name" value="YvcK_like"/>
    <property type="match status" value="1"/>
</dbReference>
<dbReference type="InterPro" id="IPR038136">
    <property type="entry name" value="CofD-like_dom_sf"/>
</dbReference>
<dbReference type="Gene3D" id="3.40.50.10680">
    <property type="entry name" value="CofD-like domains"/>
    <property type="match status" value="1"/>
</dbReference>
<evidence type="ECO:0000256" key="2">
    <source>
        <dbReference type="HAMAP-Rule" id="MF_00973"/>
    </source>
</evidence>
<evidence type="ECO:0000313" key="3">
    <source>
        <dbReference type="EMBL" id="OGK54068.1"/>
    </source>
</evidence>
<dbReference type="InterPro" id="IPR010119">
    <property type="entry name" value="Gluconeogen_factor"/>
</dbReference>
<proteinExistence type="inferred from homology"/>
<comment type="function">
    <text evidence="2">Required for morphogenesis under gluconeogenic growth conditions.</text>
</comment>
<dbReference type="GO" id="GO:0008360">
    <property type="term" value="P:regulation of cell shape"/>
    <property type="evidence" value="ECO:0007669"/>
    <property type="project" value="UniProtKB-UniRule"/>
</dbReference>
<keyword evidence="1 2" id="KW-0963">Cytoplasm</keyword>
<dbReference type="GO" id="GO:0043743">
    <property type="term" value="F:LPPG:FO 2-phospho-L-lactate transferase activity"/>
    <property type="evidence" value="ECO:0007669"/>
    <property type="project" value="InterPro"/>
</dbReference>
<evidence type="ECO:0000313" key="4">
    <source>
        <dbReference type="Proteomes" id="UP000178486"/>
    </source>
</evidence>
<evidence type="ECO:0000256" key="1">
    <source>
        <dbReference type="ARBA" id="ARBA00022490"/>
    </source>
</evidence>
<reference evidence="3 4" key="1">
    <citation type="journal article" date="2016" name="Nat. Commun.">
        <title>Thousands of microbial genomes shed light on interconnected biogeochemical processes in an aquifer system.</title>
        <authorList>
            <person name="Anantharaman K."/>
            <person name="Brown C.T."/>
            <person name="Hug L.A."/>
            <person name="Sharon I."/>
            <person name="Castelle C.J."/>
            <person name="Probst A.J."/>
            <person name="Thomas B.C."/>
            <person name="Singh A."/>
            <person name="Wilkins M.J."/>
            <person name="Karaoz U."/>
            <person name="Brodie E.L."/>
            <person name="Williams K.H."/>
            <person name="Hubbard S.S."/>
            <person name="Banfield J.F."/>
        </authorList>
    </citation>
    <scope>NUCLEOTIDE SEQUENCE [LARGE SCALE GENOMIC DNA]</scope>
</reference>
<dbReference type="AlphaFoldDB" id="A0A1F7JEL9"/>
<dbReference type="Pfam" id="PF01933">
    <property type="entry name" value="CofD"/>
    <property type="match status" value="1"/>
</dbReference>
<dbReference type="GO" id="GO:0005737">
    <property type="term" value="C:cytoplasm"/>
    <property type="evidence" value="ECO:0007669"/>
    <property type="project" value="UniProtKB-SubCell"/>
</dbReference>
<accession>A0A1F7JEL9</accession>
<dbReference type="NCBIfam" id="TIGR01826">
    <property type="entry name" value="CofD_related"/>
    <property type="match status" value="1"/>
</dbReference>
<comment type="subcellular location">
    <subcellularLocation>
        <location evidence="2">Cytoplasm</location>
    </subcellularLocation>
</comment>
<comment type="similarity">
    <text evidence="2">Belongs to the gluconeogenesis factor family.</text>
</comment>
<protein>
    <recommendedName>
        <fullName evidence="2">Putative gluconeogenesis factor</fullName>
    </recommendedName>
</protein>
<dbReference type="PANTHER" id="PTHR30135:SF3">
    <property type="entry name" value="GLUCONEOGENESIS FACTOR-RELATED"/>
    <property type="match status" value="1"/>
</dbReference>
<comment type="caution">
    <text evidence="3">The sequence shown here is derived from an EMBL/GenBank/DDBJ whole genome shotgun (WGS) entry which is preliminary data.</text>
</comment>
<dbReference type="InterPro" id="IPR002882">
    <property type="entry name" value="CofD"/>
</dbReference>
<dbReference type="PANTHER" id="PTHR30135">
    <property type="entry name" value="UNCHARACTERIZED PROTEIN YVCK-RELATED"/>
    <property type="match status" value="1"/>
</dbReference>
<organism evidence="3 4">
    <name type="scientific">Candidatus Roizmanbacteria bacterium RIFCSPLOWO2_01_FULL_45_11</name>
    <dbReference type="NCBI Taxonomy" id="1802070"/>
    <lineage>
        <taxon>Bacteria</taxon>
        <taxon>Candidatus Roizmaniibacteriota</taxon>
    </lineage>
</organism>
<dbReference type="HAMAP" id="MF_00973">
    <property type="entry name" value="Gluconeogen_factor"/>
    <property type="match status" value="1"/>
</dbReference>
<sequence>MFPQTQKNIVVIGGGTGTFVALTGLKIFPVHLSAVITMMDSGGSTGRLRDQLGVLPPGDLRQALVALSRSDKLWRDLFLYRFEKGDLKGHNFGNLFLSALEKVSGSIEQAVKLAGMILDTEGDVIPVTFTQSQLCVTLADGTTIEGETQIDELEDDHERARIVHAFLTPQASANPQALRAIKEADMIVIGPGDLYTSIIPNLLVSGIAEALKASSAMKVFAMNLMTKYGQTTGYTAYDHLIDLQQYIDGAIDVVLINKAKPHEQTLTLYRKYHEHIVENNIDTSSIRVVYEDLLSNDIVQKASTDTLKRSLIRHDPQKLAKHLMALL</sequence>
<dbReference type="SUPFAM" id="SSF142338">
    <property type="entry name" value="CofD-like"/>
    <property type="match status" value="1"/>
</dbReference>
<name>A0A1F7JEL9_9BACT</name>
<dbReference type="EMBL" id="MGAU01000042">
    <property type="protein sequence ID" value="OGK54068.1"/>
    <property type="molecule type" value="Genomic_DNA"/>
</dbReference>
<gene>
    <name evidence="3" type="ORF">A3B56_03185</name>
</gene>
<dbReference type="Proteomes" id="UP000178486">
    <property type="component" value="Unassembled WGS sequence"/>
</dbReference>